<organism evidence="3 4">
    <name type="scientific">Salvia divinorum</name>
    <name type="common">Maria pastora</name>
    <name type="synonym">Diviner's sage</name>
    <dbReference type="NCBI Taxonomy" id="28513"/>
    <lineage>
        <taxon>Eukaryota</taxon>
        <taxon>Viridiplantae</taxon>
        <taxon>Streptophyta</taxon>
        <taxon>Embryophyta</taxon>
        <taxon>Tracheophyta</taxon>
        <taxon>Spermatophyta</taxon>
        <taxon>Magnoliopsida</taxon>
        <taxon>eudicotyledons</taxon>
        <taxon>Gunneridae</taxon>
        <taxon>Pentapetalae</taxon>
        <taxon>asterids</taxon>
        <taxon>lamiids</taxon>
        <taxon>Lamiales</taxon>
        <taxon>Lamiaceae</taxon>
        <taxon>Nepetoideae</taxon>
        <taxon>Mentheae</taxon>
        <taxon>Salviinae</taxon>
        <taxon>Salvia</taxon>
        <taxon>Salvia subgen. Calosphace</taxon>
    </lineage>
</organism>
<protein>
    <recommendedName>
        <fullName evidence="5">GAG-pre-integrase domain-containing protein</fullName>
    </recommendedName>
</protein>
<reference evidence="3 4" key="1">
    <citation type="submission" date="2024-06" db="EMBL/GenBank/DDBJ databases">
        <title>A chromosome level genome sequence of Diviner's sage (Salvia divinorum).</title>
        <authorList>
            <person name="Ford S.A."/>
            <person name="Ro D.-K."/>
            <person name="Ness R.W."/>
            <person name="Phillips M.A."/>
        </authorList>
    </citation>
    <scope>NUCLEOTIDE SEQUENCE [LARGE SCALE GENOMIC DNA]</scope>
    <source>
        <strain evidence="3">SAF-2024a</strain>
        <tissue evidence="3">Leaf</tissue>
    </source>
</reference>
<evidence type="ECO:0000259" key="1">
    <source>
        <dbReference type="Pfam" id="PF13976"/>
    </source>
</evidence>
<keyword evidence="4" id="KW-1185">Reference proteome</keyword>
<sequence length="300" mass="34231">MVVVDKEEVADKDKIAVVTEDMLVDVDEDILITIKKERSSQIWDEEGANHSRFEEKANYVENTNEENGCVLLAYKGEAGRKDNMWYLDTGASNHMCGNRSMFVELDELVSGNVSFGDESKILVKGKDKILIRLKNGAHDFISNVYYVPNTKNNILSLGQLLEKGYNIHMKDYSLSIRDGKNNLIAKVPISKNRMFLLNAQNDVVKCLQACYKDMSWLWNLRFGHLNFGSLKLLSNKEMVRGLPAIEHPDQLYEGCLLGKHFRKPFPKESHSRAQKPLELIHADKSEAFDAFKKFKVAVEK</sequence>
<dbReference type="EMBL" id="JBEAFC010000007">
    <property type="protein sequence ID" value="KAL1549229.1"/>
    <property type="molecule type" value="Genomic_DNA"/>
</dbReference>
<accession>A0ABD1GYI9</accession>
<feature type="domain" description="GAG-pre-integrase" evidence="1">
    <location>
        <begin position="195"/>
        <end position="260"/>
    </location>
</feature>
<feature type="domain" description="Retrovirus-related Pol polyprotein from transposon TNT 1-94-like beta-barrel" evidence="2">
    <location>
        <begin position="85"/>
        <end position="165"/>
    </location>
</feature>
<comment type="caution">
    <text evidence="3">The sequence shown here is derived from an EMBL/GenBank/DDBJ whole genome shotgun (WGS) entry which is preliminary data.</text>
</comment>
<dbReference type="InterPro" id="IPR054722">
    <property type="entry name" value="PolX-like_BBD"/>
</dbReference>
<dbReference type="Pfam" id="PF22936">
    <property type="entry name" value="Pol_BBD"/>
    <property type="match status" value="1"/>
</dbReference>
<proteinExistence type="predicted"/>
<name>A0ABD1GYI9_SALDI</name>
<evidence type="ECO:0000313" key="4">
    <source>
        <dbReference type="Proteomes" id="UP001567538"/>
    </source>
</evidence>
<dbReference type="InterPro" id="IPR025724">
    <property type="entry name" value="GAG-pre-integrase_dom"/>
</dbReference>
<evidence type="ECO:0008006" key="5">
    <source>
        <dbReference type="Google" id="ProtNLM"/>
    </source>
</evidence>
<dbReference type="Proteomes" id="UP001567538">
    <property type="component" value="Unassembled WGS sequence"/>
</dbReference>
<evidence type="ECO:0000313" key="3">
    <source>
        <dbReference type="EMBL" id="KAL1549229.1"/>
    </source>
</evidence>
<evidence type="ECO:0000259" key="2">
    <source>
        <dbReference type="Pfam" id="PF22936"/>
    </source>
</evidence>
<dbReference type="AlphaFoldDB" id="A0ABD1GYI9"/>
<dbReference type="Pfam" id="PF13976">
    <property type="entry name" value="gag_pre-integrs"/>
    <property type="match status" value="1"/>
</dbReference>
<gene>
    <name evidence="3" type="ORF">AAHA92_17359</name>
</gene>